<dbReference type="PANTHER" id="PTHR24345">
    <property type="entry name" value="SERINE/THREONINE-PROTEIN KINASE PLK"/>
    <property type="match status" value="1"/>
</dbReference>
<evidence type="ECO:0000256" key="2">
    <source>
        <dbReference type="ARBA" id="ARBA00022679"/>
    </source>
</evidence>
<dbReference type="InterPro" id="IPR000719">
    <property type="entry name" value="Prot_kinase_dom"/>
</dbReference>
<dbReference type="InterPro" id="IPR033695">
    <property type="entry name" value="POLO_box_2"/>
</dbReference>
<evidence type="ECO:0000256" key="7">
    <source>
        <dbReference type="PROSITE-ProRule" id="PRU10141"/>
    </source>
</evidence>
<evidence type="ECO:0000259" key="9">
    <source>
        <dbReference type="PROSITE" id="PS50011"/>
    </source>
</evidence>
<keyword evidence="5 10" id="KW-0418">Kinase</keyword>
<keyword evidence="4 7" id="KW-0547">Nucleotide-binding</keyword>
<name>A1C4A8_ASPCL</name>
<protein>
    <submittedName>
        <fullName evidence="10">Serine/threonine protein kinase, putative</fullName>
    </submittedName>
</protein>
<dbReference type="KEGG" id="act:ACLA_059110"/>
<dbReference type="InterPro" id="IPR036947">
    <property type="entry name" value="POLO_box_dom_sf"/>
</dbReference>
<dbReference type="STRING" id="344612.A1C4A8"/>
<evidence type="ECO:0000256" key="1">
    <source>
        <dbReference type="ARBA" id="ARBA00022527"/>
    </source>
</evidence>
<dbReference type="Proteomes" id="UP000006701">
    <property type="component" value="Unassembled WGS sequence"/>
</dbReference>
<dbReference type="GO" id="GO:0005737">
    <property type="term" value="C:cytoplasm"/>
    <property type="evidence" value="ECO:0007669"/>
    <property type="project" value="TreeGrafter"/>
</dbReference>
<feature type="binding site" evidence="7">
    <location>
        <position position="91"/>
    </location>
    <ligand>
        <name>ATP</name>
        <dbReference type="ChEBI" id="CHEBI:30616"/>
    </ligand>
</feature>
<evidence type="ECO:0000256" key="4">
    <source>
        <dbReference type="ARBA" id="ARBA00022741"/>
    </source>
</evidence>
<dbReference type="GO" id="GO:0007052">
    <property type="term" value="P:mitotic spindle organization"/>
    <property type="evidence" value="ECO:0007669"/>
    <property type="project" value="TreeGrafter"/>
</dbReference>
<feature type="compositionally biased region" description="Basic and acidic residues" evidence="8">
    <location>
        <begin position="654"/>
        <end position="663"/>
    </location>
</feature>
<dbReference type="OMA" id="SPWIDFY"/>
<keyword evidence="3" id="KW-0677">Repeat</keyword>
<dbReference type="GO" id="GO:0004674">
    <property type="term" value="F:protein serine/threonine kinase activity"/>
    <property type="evidence" value="ECO:0007669"/>
    <property type="project" value="UniProtKB-KW"/>
</dbReference>
<dbReference type="Pfam" id="PF00069">
    <property type="entry name" value="Pkinase"/>
    <property type="match status" value="1"/>
</dbReference>
<dbReference type="CDD" id="cd14099">
    <property type="entry name" value="STKc_PLK"/>
    <property type="match status" value="1"/>
</dbReference>
<feature type="region of interest" description="Disordered" evidence="8">
    <location>
        <begin position="638"/>
        <end position="697"/>
    </location>
</feature>
<keyword evidence="11" id="KW-1185">Reference proteome</keyword>
<keyword evidence="6 7" id="KW-0067">ATP-binding</keyword>
<dbReference type="PROSITE" id="PS00107">
    <property type="entry name" value="PROTEIN_KINASE_ATP"/>
    <property type="match status" value="1"/>
</dbReference>
<dbReference type="Gene3D" id="1.10.510.10">
    <property type="entry name" value="Transferase(Phosphotransferase) domain 1"/>
    <property type="match status" value="1"/>
</dbReference>
<dbReference type="OrthoDB" id="408964at2759"/>
<feature type="domain" description="Protein kinase" evidence="9">
    <location>
        <begin position="62"/>
        <end position="323"/>
    </location>
</feature>
<dbReference type="Gene3D" id="3.30.200.20">
    <property type="entry name" value="Phosphorylase Kinase, domain 1"/>
    <property type="match status" value="1"/>
</dbReference>
<dbReference type="GO" id="GO:0005634">
    <property type="term" value="C:nucleus"/>
    <property type="evidence" value="ECO:0007669"/>
    <property type="project" value="TreeGrafter"/>
</dbReference>
<dbReference type="RefSeq" id="XP_001276674.1">
    <property type="nucleotide sequence ID" value="XM_001276673.1"/>
</dbReference>
<dbReference type="VEuPathDB" id="FungiDB:ACLA_059110"/>
<keyword evidence="2" id="KW-0808">Transferase</keyword>
<gene>
    <name evidence="10" type="ORF">ACLA_059110</name>
</gene>
<dbReference type="EMBL" id="DS026990">
    <property type="protein sequence ID" value="EAW15248.1"/>
    <property type="molecule type" value="Genomic_DNA"/>
</dbReference>
<keyword evidence="1 10" id="KW-0723">Serine/threonine-protein kinase</keyword>
<dbReference type="InterPro" id="IPR017441">
    <property type="entry name" value="Protein_kinase_ATP_BS"/>
</dbReference>
<evidence type="ECO:0000313" key="11">
    <source>
        <dbReference type="Proteomes" id="UP000006701"/>
    </source>
</evidence>
<dbReference type="FunFam" id="1.10.510.10:FF:000652">
    <property type="entry name" value="Serine/threonine-protein kinase"/>
    <property type="match status" value="1"/>
</dbReference>
<evidence type="ECO:0000256" key="3">
    <source>
        <dbReference type="ARBA" id="ARBA00022737"/>
    </source>
</evidence>
<proteinExistence type="predicted"/>
<dbReference type="GO" id="GO:0005524">
    <property type="term" value="F:ATP binding"/>
    <property type="evidence" value="ECO:0007669"/>
    <property type="project" value="UniProtKB-UniRule"/>
</dbReference>
<evidence type="ECO:0000256" key="5">
    <source>
        <dbReference type="ARBA" id="ARBA00022777"/>
    </source>
</evidence>
<evidence type="ECO:0000256" key="8">
    <source>
        <dbReference type="SAM" id="MobiDB-lite"/>
    </source>
</evidence>
<evidence type="ECO:0000313" key="10">
    <source>
        <dbReference type="EMBL" id="EAW15248.1"/>
    </source>
</evidence>
<dbReference type="HOGENOM" id="CLU_000288_46_0_1"/>
<sequence>MEALSPRSTNHIIKPKIVTMERKVLDKNAAAAAVAQKAASSKIHAAPPPSLVAEPEEGGERYSTGAFLGKGGFAVCYEGTLLRNGRVFAMKVVKSEMGQKKMQEKFRTELQIHSKMRHPHIVEFHRAFTFSKCIYVILELCPNGSVMDMVRKRKCLSLPEVRRFMIQLCGAVKYLHKRSVAHRDLKMGNLFLNRNMDIKVGDFGLAAMIVSEKDEKRRKTLCGTPNYIAPEVLDKSKGGHTQKVDIWSLGVICFAMLTGFPPFQSKTQEEIYKKVRNLAYVWPSSPDFANHIPEEAKSLVSSCLNLAENERPDPDDLVEHPFFSMYDGCIPRRLDPACCTSKPIWLRSDEPRGDRMMLGHSLEYDDKLSAYIDHVDDPTQRYLICRAAFYSLCGVGRKPDGSARKAVGKNCSKSAFAECVAEEERGLQPLMPLPEDMVYKYPNDLDGDWSAPHSGLAVRKEDSLLDSTALSGRRSASVRSNAASLTRTQAALVAAQQRRKEPQSHAATLRQQAMGGRGSARKIAAICDPSAPAVKSFADGEEPESAALAVPPPPTGGLAERPIRARRGVAVSYSGSLRDLDRNIAPPRNGAGMLTVGKTRSQSKRLEAASLEAVPNAVIIKERAASAAVETIPTRLRHGSVRSASTEEIVPASKPKDREREPMAKNVPSGGGQVPTEANAAAMSRSSSKTTSTSSTKRSTLGLYPLFHLEDRCEMMPRTSLEDVNTDLRLMLSNLVPQATIRRRSSSRRTPHAYVIKWVDYTNRYGIGYVLDDGSVGCVFKAENGRPASGVLVRNGERHIRRKARALNKQKGGDYFYSEVDQLVPLKGRPVEFFENSDNESSNSQTGVRRALISPSLFEVKASSDGSSGSGIKVRTNSGLECARADAEKIKRVKLVDQFGKYMIGSLGRHDDDATLEDDKPLDTPGQFIKFYQRLGNVGIWGFGDGAFQFNFPDHTKLVISPGRTRASSPWIDFYHLSPSAARYLSAKGKMHPSGFDTRAVASEEATTFLSIAHGTAVNPMDDRIRDVLEANSFLRKISFIRDVVNGWITNGRLGGRASHDQASSVPEVFWEGAQEQAQAGGGKFVWVTVGAPGGDGEYRSISLKDKDVAERSDPEMEALRDRLRGLGARS</sequence>
<dbReference type="FunFam" id="3.30.200.20:FF:000091">
    <property type="entry name" value="Serine/threonine-protein kinase PLK"/>
    <property type="match status" value="1"/>
</dbReference>
<dbReference type="FunFam" id="3.30.1120.30:FF:000004">
    <property type="entry name" value="Serine/threonine-protein kinase"/>
    <property type="match status" value="1"/>
</dbReference>
<dbReference type="GO" id="GO:0005816">
    <property type="term" value="C:spindle pole body"/>
    <property type="evidence" value="ECO:0007669"/>
    <property type="project" value="TreeGrafter"/>
</dbReference>
<accession>A1C4A8</accession>
<dbReference type="GO" id="GO:0000922">
    <property type="term" value="C:spindle pole"/>
    <property type="evidence" value="ECO:0007669"/>
    <property type="project" value="TreeGrafter"/>
</dbReference>
<dbReference type="PROSITE" id="PS50011">
    <property type="entry name" value="PROTEIN_KINASE_DOM"/>
    <property type="match status" value="1"/>
</dbReference>
<feature type="compositionally biased region" description="Low complexity" evidence="8">
    <location>
        <begin position="684"/>
        <end position="697"/>
    </location>
</feature>
<dbReference type="Gene3D" id="3.30.1120.30">
    <property type="entry name" value="POLO box domain"/>
    <property type="match status" value="1"/>
</dbReference>
<dbReference type="AlphaFoldDB" id="A1C4A8"/>
<dbReference type="SUPFAM" id="SSF56112">
    <property type="entry name" value="Protein kinase-like (PK-like)"/>
    <property type="match status" value="1"/>
</dbReference>
<dbReference type="eggNOG" id="KOG0575">
    <property type="taxonomic scope" value="Eukaryota"/>
</dbReference>
<dbReference type="GO" id="GO:0000776">
    <property type="term" value="C:kinetochore"/>
    <property type="evidence" value="ECO:0007669"/>
    <property type="project" value="TreeGrafter"/>
</dbReference>
<dbReference type="GeneID" id="4708855"/>
<dbReference type="CDD" id="cd13117">
    <property type="entry name" value="POLO_box_2"/>
    <property type="match status" value="1"/>
</dbReference>
<dbReference type="PROSITE" id="PS00108">
    <property type="entry name" value="PROTEIN_KINASE_ST"/>
    <property type="match status" value="1"/>
</dbReference>
<dbReference type="SMART" id="SM00220">
    <property type="entry name" value="S_TKc"/>
    <property type="match status" value="1"/>
</dbReference>
<evidence type="ECO:0000256" key="6">
    <source>
        <dbReference type="ARBA" id="ARBA00022840"/>
    </source>
</evidence>
<dbReference type="InterPro" id="IPR033701">
    <property type="entry name" value="POLO_box_1"/>
</dbReference>
<dbReference type="CDD" id="cd13118">
    <property type="entry name" value="POLO_box_1"/>
    <property type="match status" value="1"/>
</dbReference>
<dbReference type="SUPFAM" id="SSF82615">
    <property type="entry name" value="Polo-box domain"/>
    <property type="match status" value="2"/>
</dbReference>
<reference evidence="10 11" key="1">
    <citation type="journal article" date="2008" name="PLoS Genet.">
        <title>Genomic islands in the pathogenic filamentous fungus Aspergillus fumigatus.</title>
        <authorList>
            <person name="Fedorova N.D."/>
            <person name="Khaldi N."/>
            <person name="Joardar V.S."/>
            <person name="Maiti R."/>
            <person name="Amedeo P."/>
            <person name="Anderson M.J."/>
            <person name="Crabtree J."/>
            <person name="Silva J.C."/>
            <person name="Badger J.H."/>
            <person name="Albarraq A."/>
            <person name="Angiuoli S."/>
            <person name="Bussey H."/>
            <person name="Bowyer P."/>
            <person name="Cotty P.J."/>
            <person name="Dyer P.S."/>
            <person name="Egan A."/>
            <person name="Galens K."/>
            <person name="Fraser-Liggett C.M."/>
            <person name="Haas B.J."/>
            <person name="Inman J.M."/>
            <person name="Kent R."/>
            <person name="Lemieux S."/>
            <person name="Malavazi I."/>
            <person name="Orvis J."/>
            <person name="Roemer T."/>
            <person name="Ronning C.M."/>
            <person name="Sundaram J.P."/>
            <person name="Sutton G."/>
            <person name="Turner G."/>
            <person name="Venter J.C."/>
            <person name="White O.R."/>
            <person name="Whitty B.R."/>
            <person name="Youngman P."/>
            <person name="Wolfe K.H."/>
            <person name="Goldman G.H."/>
            <person name="Wortman J.R."/>
            <person name="Jiang B."/>
            <person name="Denning D.W."/>
            <person name="Nierman W.C."/>
        </authorList>
    </citation>
    <scope>NUCLEOTIDE SEQUENCE [LARGE SCALE GENOMIC DNA]</scope>
    <source>
        <strain evidence="11">ATCC 1007 / CBS 513.65 / DSM 816 / NCTC 3887 / NRRL 1</strain>
    </source>
</reference>
<dbReference type="InterPro" id="IPR008271">
    <property type="entry name" value="Ser/Thr_kinase_AS"/>
</dbReference>
<organism evidence="10 11">
    <name type="scientific">Aspergillus clavatus (strain ATCC 1007 / CBS 513.65 / DSM 816 / NCTC 3887 / NRRL 1 / QM 1276 / 107)</name>
    <dbReference type="NCBI Taxonomy" id="344612"/>
    <lineage>
        <taxon>Eukaryota</taxon>
        <taxon>Fungi</taxon>
        <taxon>Dikarya</taxon>
        <taxon>Ascomycota</taxon>
        <taxon>Pezizomycotina</taxon>
        <taxon>Eurotiomycetes</taxon>
        <taxon>Eurotiomycetidae</taxon>
        <taxon>Eurotiales</taxon>
        <taxon>Aspergillaceae</taxon>
        <taxon>Aspergillus</taxon>
        <taxon>Aspergillus subgen. Fumigati</taxon>
    </lineage>
</organism>
<dbReference type="InterPro" id="IPR011009">
    <property type="entry name" value="Kinase-like_dom_sf"/>
</dbReference>
<dbReference type="PANTHER" id="PTHR24345:SF0">
    <property type="entry name" value="CELL CYCLE SERINE_THREONINE-PROTEIN KINASE CDC5_MSD2"/>
    <property type="match status" value="1"/>
</dbReference>